<accession>A0ABS4I8V2</accession>
<keyword evidence="2" id="KW-1185">Reference proteome</keyword>
<dbReference type="EMBL" id="JAGGKV010000032">
    <property type="protein sequence ID" value="MBP1967354.1"/>
    <property type="molecule type" value="Genomic_DNA"/>
</dbReference>
<evidence type="ECO:0000313" key="2">
    <source>
        <dbReference type="Proteomes" id="UP001519344"/>
    </source>
</evidence>
<reference evidence="1 2" key="1">
    <citation type="submission" date="2021-03" db="EMBL/GenBank/DDBJ databases">
        <title>Genomic Encyclopedia of Type Strains, Phase IV (KMG-IV): sequencing the most valuable type-strain genomes for metagenomic binning, comparative biology and taxonomic classification.</title>
        <authorList>
            <person name="Goeker M."/>
        </authorList>
    </citation>
    <scope>NUCLEOTIDE SEQUENCE [LARGE SCALE GENOMIC DNA]</scope>
    <source>
        <strain evidence="1 2">DSM 24950</strain>
    </source>
</reference>
<proteinExistence type="predicted"/>
<name>A0ABS4I8V2_9BACL</name>
<protein>
    <recommendedName>
        <fullName evidence="3">Secreted protein</fullName>
    </recommendedName>
</protein>
<evidence type="ECO:0000313" key="1">
    <source>
        <dbReference type="EMBL" id="MBP1967354.1"/>
    </source>
</evidence>
<dbReference type="Proteomes" id="UP001519344">
    <property type="component" value="Unassembled WGS sequence"/>
</dbReference>
<comment type="caution">
    <text evidence="1">The sequence shown here is derived from an EMBL/GenBank/DDBJ whole genome shotgun (WGS) entry which is preliminary data.</text>
</comment>
<gene>
    <name evidence="1" type="ORF">J2Z65_006619</name>
</gene>
<sequence length="140" mass="16256">MLARFFNLIYSRLLDCALLTRCSVFKDQFLSFTAALPKQREVIYHSSSINCKHFFLANFCRCLSGKPYYHTLLIDCKSTSSFKVIRRPKQRGIMYHAQKPITTPSEMFHNWHCFECSRSLQGIRQTGGNSRPRPQVPLSS</sequence>
<organism evidence="1 2">
    <name type="scientific">Paenibacillus aceris</name>
    <dbReference type="NCBI Taxonomy" id="869555"/>
    <lineage>
        <taxon>Bacteria</taxon>
        <taxon>Bacillati</taxon>
        <taxon>Bacillota</taxon>
        <taxon>Bacilli</taxon>
        <taxon>Bacillales</taxon>
        <taxon>Paenibacillaceae</taxon>
        <taxon>Paenibacillus</taxon>
    </lineage>
</organism>
<evidence type="ECO:0008006" key="3">
    <source>
        <dbReference type="Google" id="ProtNLM"/>
    </source>
</evidence>